<dbReference type="STRING" id="97972.A0A2V1D0M6"/>
<sequence>MVNIGGRSKGCSTCRKRRVKCDESRPVCRRCQSLNLECDGPRDIAFIHEKPAGPRTARKRTALPEDYTVLLSASPRIAGFDVYICYTQSHLIRDGLIASAIADIRAVDLVPSGIAVASRQVSHQAIMSFATLLFGIQHRQADIAGQGYAMYGVALKQLNQVLSDATRHTRDEVIVAVAALAISELLVPSGPNNYLTHMMGLERLVDLQDPVSFWSSKSSGFCKGVRFMILFASLQLGKPSILARSDWKKAMRADSSYEQLQEQDLFDVLADCTVLLTERDAVSSAWDADAIKAREQRDEIQQRACCLLTHLHEWRLRWDADLKNAFYDTPASPSGSNESQFACNGDPDRSLVTVATIATVPAAVMLMLYNLALMHVLQILAPLPREESAPRNASHQPEIAGRYHADERIAAWEACRCIQYYMSIRRRLDASASPIVHWAVGAAWTRLRRDDSVEGAWMRGLLTGRGRQVVAEGLWTTYKWLNSLPE</sequence>
<dbReference type="PROSITE" id="PS50048">
    <property type="entry name" value="ZN2_CY6_FUNGAL_2"/>
    <property type="match status" value="1"/>
</dbReference>
<dbReference type="PROSITE" id="PS00463">
    <property type="entry name" value="ZN2_CY6_FUNGAL_1"/>
    <property type="match status" value="1"/>
</dbReference>
<dbReference type="PANTHER" id="PTHR38111">
    <property type="entry name" value="ZN(2)-C6 FUNGAL-TYPE DOMAIN-CONTAINING PROTEIN-RELATED"/>
    <property type="match status" value="1"/>
</dbReference>
<dbReference type="InterPro" id="IPR053178">
    <property type="entry name" value="Osmoadaptation_assoc"/>
</dbReference>
<dbReference type="SUPFAM" id="SSF57701">
    <property type="entry name" value="Zn2/Cys6 DNA-binding domain"/>
    <property type="match status" value="1"/>
</dbReference>
<gene>
    <name evidence="3" type="ORF">DM02DRAFT_636390</name>
</gene>
<proteinExistence type="predicted"/>
<evidence type="ECO:0000313" key="3">
    <source>
        <dbReference type="EMBL" id="PVH91033.1"/>
    </source>
</evidence>
<accession>A0A2V1D0M6</accession>
<keyword evidence="1" id="KW-0539">Nucleus</keyword>
<dbReference type="InterPro" id="IPR021858">
    <property type="entry name" value="Fun_TF"/>
</dbReference>
<feature type="domain" description="Zn(2)-C6 fungal-type" evidence="2">
    <location>
        <begin position="10"/>
        <end position="38"/>
    </location>
</feature>
<evidence type="ECO:0000259" key="2">
    <source>
        <dbReference type="PROSITE" id="PS50048"/>
    </source>
</evidence>
<protein>
    <recommendedName>
        <fullName evidence="2">Zn(2)-C6 fungal-type domain-containing protein</fullName>
    </recommendedName>
</protein>
<dbReference type="Gene3D" id="4.10.240.10">
    <property type="entry name" value="Zn(2)-C6 fungal-type DNA-binding domain"/>
    <property type="match status" value="1"/>
</dbReference>
<dbReference type="AlphaFoldDB" id="A0A2V1D0M6"/>
<dbReference type="Pfam" id="PF11951">
    <property type="entry name" value="Fungal_trans_2"/>
    <property type="match status" value="1"/>
</dbReference>
<dbReference type="PANTHER" id="PTHR38111:SF2">
    <property type="entry name" value="FINGER DOMAIN PROTEIN, PUTATIVE (AFU_ORTHOLOGUE AFUA_1G01560)-RELATED"/>
    <property type="match status" value="1"/>
</dbReference>
<reference evidence="3 4" key="1">
    <citation type="journal article" date="2018" name="Sci. Rep.">
        <title>Comparative genomics provides insights into the lifestyle and reveals functional heterogeneity of dark septate endophytic fungi.</title>
        <authorList>
            <person name="Knapp D.G."/>
            <person name="Nemeth J.B."/>
            <person name="Barry K."/>
            <person name="Hainaut M."/>
            <person name="Henrissat B."/>
            <person name="Johnson J."/>
            <person name="Kuo A."/>
            <person name="Lim J.H.P."/>
            <person name="Lipzen A."/>
            <person name="Nolan M."/>
            <person name="Ohm R.A."/>
            <person name="Tamas L."/>
            <person name="Grigoriev I.V."/>
            <person name="Spatafora J.W."/>
            <person name="Nagy L.G."/>
            <person name="Kovacs G.M."/>
        </authorList>
    </citation>
    <scope>NUCLEOTIDE SEQUENCE [LARGE SCALE GENOMIC DNA]</scope>
    <source>
        <strain evidence="3 4">DSE2036</strain>
    </source>
</reference>
<dbReference type="SMART" id="SM00066">
    <property type="entry name" value="GAL4"/>
    <property type="match status" value="1"/>
</dbReference>
<dbReference type="Pfam" id="PF00172">
    <property type="entry name" value="Zn_clus"/>
    <property type="match status" value="1"/>
</dbReference>
<organism evidence="3 4">
    <name type="scientific">Periconia macrospinosa</name>
    <dbReference type="NCBI Taxonomy" id="97972"/>
    <lineage>
        <taxon>Eukaryota</taxon>
        <taxon>Fungi</taxon>
        <taxon>Dikarya</taxon>
        <taxon>Ascomycota</taxon>
        <taxon>Pezizomycotina</taxon>
        <taxon>Dothideomycetes</taxon>
        <taxon>Pleosporomycetidae</taxon>
        <taxon>Pleosporales</taxon>
        <taxon>Massarineae</taxon>
        <taxon>Periconiaceae</taxon>
        <taxon>Periconia</taxon>
    </lineage>
</organism>
<evidence type="ECO:0000256" key="1">
    <source>
        <dbReference type="ARBA" id="ARBA00023242"/>
    </source>
</evidence>
<dbReference type="InterPro" id="IPR036864">
    <property type="entry name" value="Zn2-C6_fun-type_DNA-bd_sf"/>
</dbReference>
<dbReference type="GO" id="GO:0008270">
    <property type="term" value="F:zinc ion binding"/>
    <property type="evidence" value="ECO:0007669"/>
    <property type="project" value="InterPro"/>
</dbReference>
<dbReference type="GO" id="GO:0000981">
    <property type="term" value="F:DNA-binding transcription factor activity, RNA polymerase II-specific"/>
    <property type="evidence" value="ECO:0007669"/>
    <property type="project" value="InterPro"/>
</dbReference>
<evidence type="ECO:0000313" key="4">
    <source>
        <dbReference type="Proteomes" id="UP000244855"/>
    </source>
</evidence>
<dbReference type="Proteomes" id="UP000244855">
    <property type="component" value="Unassembled WGS sequence"/>
</dbReference>
<name>A0A2V1D0M6_9PLEO</name>
<dbReference type="CDD" id="cd00067">
    <property type="entry name" value="GAL4"/>
    <property type="match status" value="1"/>
</dbReference>
<keyword evidence="4" id="KW-1185">Reference proteome</keyword>
<dbReference type="InterPro" id="IPR001138">
    <property type="entry name" value="Zn2Cys6_DnaBD"/>
</dbReference>
<dbReference type="EMBL" id="KZ805985">
    <property type="protein sequence ID" value="PVH91033.1"/>
    <property type="molecule type" value="Genomic_DNA"/>
</dbReference>
<dbReference type="OrthoDB" id="5126878at2759"/>